<dbReference type="Proteomes" id="UP000218209">
    <property type="component" value="Unassembled WGS sequence"/>
</dbReference>
<dbReference type="AlphaFoldDB" id="A0A1X6NUY3"/>
<organism evidence="2 3">
    <name type="scientific">Porphyra umbilicalis</name>
    <name type="common">Purple laver</name>
    <name type="synonym">Red alga</name>
    <dbReference type="NCBI Taxonomy" id="2786"/>
    <lineage>
        <taxon>Eukaryota</taxon>
        <taxon>Rhodophyta</taxon>
        <taxon>Bangiophyceae</taxon>
        <taxon>Bangiales</taxon>
        <taxon>Bangiaceae</taxon>
        <taxon>Porphyra</taxon>
    </lineage>
</organism>
<proteinExistence type="predicted"/>
<evidence type="ECO:0000313" key="2">
    <source>
        <dbReference type="EMBL" id="OSX72428.1"/>
    </source>
</evidence>
<sequence>MEASPAVEVEASPAVELEASPAVELEASPAVEPEASPTVEPTPSSAVEPSADATVEPAPSVSVSATPSAEPSATSSATATANATASAESGATGTANATVSATRTANATVSATDANATVSANATASATANASASATPTPSATATPEVDGFRFQAGPPTPLLASSVGSTPPPSPCGRGVPATRPARFPPSPRRASTRGSFHGGGPAGDAAAAARPVAPRAGGGAPPRLALHDVALGGQDPSGLLGVTSFLFTRDALEKRYPYGPPALFTGPVAPVYERLAVGDLAIDITTVDLYGSNVASAGQGREGLYGKLAAAGFVSLIVEGGNFGRTRLATALASACTLHKRCTRRPRRRASSTTSPRLGDCL</sequence>
<feature type="compositionally biased region" description="Low complexity" evidence="1">
    <location>
        <begin position="128"/>
        <end position="143"/>
    </location>
</feature>
<feature type="compositionally biased region" description="Low complexity" evidence="1">
    <location>
        <begin position="53"/>
        <end position="100"/>
    </location>
</feature>
<evidence type="ECO:0000313" key="3">
    <source>
        <dbReference type="Proteomes" id="UP000218209"/>
    </source>
</evidence>
<protein>
    <submittedName>
        <fullName evidence="2">Uncharacterized protein</fullName>
    </submittedName>
</protein>
<reference evidence="2 3" key="1">
    <citation type="submission" date="2017-03" db="EMBL/GenBank/DDBJ databases">
        <title>WGS assembly of Porphyra umbilicalis.</title>
        <authorList>
            <person name="Brawley S.H."/>
            <person name="Blouin N.A."/>
            <person name="Ficko-Blean E."/>
            <person name="Wheeler G.L."/>
            <person name="Lohr M."/>
            <person name="Goodson H.V."/>
            <person name="Jenkins J.W."/>
            <person name="Blaby-Haas C.E."/>
            <person name="Helliwell K.E."/>
            <person name="Chan C."/>
            <person name="Marriage T."/>
            <person name="Bhattacharya D."/>
            <person name="Klein A.S."/>
            <person name="Badis Y."/>
            <person name="Brodie J."/>
            <person name="Cao Y."/>
            <person name="Collen J."/>
            <person name="Dittami S.M."/>
            <person name="Gachon C.M."/>
            <person name="Green B.R."/>
            <person name="Karpowicz S."/>
            <person name="Kim J.W."/>
            <person name="Kudahl U."/>
            <person name="Lin S."/>
            <person name="Michel G."/>
            <person name="Mittag M."/>
            <person name="Olson B.J."/>
            <person name="Pangilinan J."/>
            <person name="Peng Y."/>
            <person name="Qiu H."/>
            <person name="Shu S."/>
            <person name="Singer J.T."/>
            <person name="Smith A.G."/>
            <person name="Sprecher B.N."/>
            <person name="Wagner V."/>
            <person name="Wang W."/>
            <person name="Wang Z.-Y."/>
            <person name="Yan J."/>
            <person name="Yarish C."/>
            <person name="Zoeuner-Riek S."/>
            <person name="Zhuang Y."/>
            <person name="Zou Y."/>
            <person name="Lindquist E.A."/>
            <person name="Grimwood J."/>
            <person name="Barry K."/>
            <person name="Rokhsar D.S."/>
            <person name="Schmutz J."/>
            <person name="Stiller J.W."/>
            <person name="Grossman A.R."/>
            <person name="Prochnik S.E."/>
        </authorList>
    </citation>
    <scope>NUCLEOTIDE SEQUENCE [LARGE SCALE GENOMIC DNA]</scope>
    <source>
        <strain evidence="2">4086291</strain>
    </source>
</reference>
<keyword evidence="3" id="KW-1185">Reference proteome</keyword>
<gene>
    <name evidence="2" type="ORF">BU14_0436s0001</name>
</gene>
<evidence type="ECO:0000256" key="1">
    <source>
        <dbReference type="SAM" id="MobiDB-lite"/>
    </source>
</evidence>
<dbReference type="EMBL" id="KV919062">
    <property type="protein sequence ID" value="OSX72428.1"/>
    <property type="molecule type" value="Genomic_DNA"/>
</dbReference>
<feature type="region of interest" description="Disordered" evidence="1">
    <location>
        <begin position="128"/>
        <end position="222"/>
    </location>
</feature>
<feature type="region of interest" description="Disordered" evidence="1">
    <location>
        <begin position="1"/>
        <end position="100"/>
    </location>
</feature>
<name>A0A1X6NUY3_PORUM</name>
<accession>A0A1X6NUY3</accession>
<feature type="compositionally biased region" description="Low complexity" evidence="1">
    <location>
        <begin position="205"/>
        <end position="217"/>
    </location>
</feature>